<evidence type="ECO:0000313" key="2">
    <source>
        <dbReference type="EMBL" id="AOM83233.1"/>
    </source>
</evidence>
<evidence type="ECO:0000313" key="3">
    <source>
        <dbReference type="Proteomes" id="UP000094463"/>
    </source>
</evidence>
<dbReference type="InterPro" id="IPR012651">
    <property type="entry name" value="Thia_Transptr_ThiT"/>
</dbReference>
<dbReference type="KEGG" id="bbev:BBEV_1872"/>
<dbReference type="Pfam" id="PF09515">
    <property type="entry name" value="Thia_YuaJ"/>
    <property type="match status" value="1"/>
</dbReference>
<dbReference type="STRING" id="632773.BBEV_1872"/>
<dbReference type="PATRIC" id="fig|632773.3.peg.1961"/>
<feature type="transmembrane region" description="Helical" evidence="1">
    <location>
        <begin position="83"/>
        <end position="101"/>
    </location>
</feature>
<proteinExistence type="predicted"/>
<evidence type="ECO:0000256" key="1">
    <source>
        <dbReference type="SAM" id="Phobius"/>
    </source>
</evidence>
<feature type="transmembrane region" description="Helical" evidence="1">
    <location>
        <begin position="7"/>
        <end position="27"/>
    </location>
</feature>
<dbReference type="GO" id="GO:0015234">
    <property type="term" value="F:thiamine transmembrane transporter activity"/>
    <property type="evidence" value="ECO:0007669"/>
    <property type="project" value="InterPro"/>
</dbReference>
<protein>
    <submittedName>
        <fullName evidence="2">Substrate-specific component ThiT of thiamin ECF transporter</fullName>
    </submittedName>
</protein>
<organism evidence="2 3">
    <name type="scientific">Salisediminibacterium beveridgei</name>
    <dbReference type="NCBI Taxonomy" id="632773"/>
    <lineage>
        <taxon>Bacteria</taxon>
        <taxon>Bacillati</taxon>
        <taxon>Bacillota</taxon>
        <taxon>Bacilli</taxon>
        <taxon>Bacillales</taxon>
        <taxon>Bacillaceae</taxon>
        <taxon>Salisediminibacterium</taxon>
    </lineage>
</organism>
<dbReference type="Gene3D" id="1.10.1760.20">
    <property type="match status" value="1"/>
</dbReference>
<dbReference type="EMBL" id="CP012502">
    <property type="protein sequence ID" value="AOM83233.1"/>
    <property type="molecule type" value="Genomic_DNA"/>
</dbReference>
<dbReference type="GO" id="GO:0005886">
    <property type="term" value="C:plasma membrane"/>
    <property type="evidence" value="ECO:0007669"/>
    <property type="project" value="InterPro"/>
</dbReference>
<feature type="transmembrane region" description="Helical" evidence="1">
    <location>
        <begin position="113"/>
        <end position="138"/>
    </location>
</feature>
<dbReference type="Proteomes" id="UP000094463">
    <property type="component" value="Chromosome"/>
</dbReference>
<feature type="transmembrane region" description="Helical" evidence="1">
    <location>
        <begin position="58"/>
        <end position="77"/>
    </location>
</feature>
<dbReference type="RefSeq" id="WP_069365239.1">
    <property type="nucleotide sequence ID" value="NZ_CP012502.1"/>
</dbReference>
<keyword evidence="1" id="KW-0472">Membrane</keyword>
<dbReference type="NCBIfam" id="TIGR02357">
    <property type="entry name" value="ECF_ThiT_YuaJ"/>
    <property type="match status" value="1"/>
</dbReference>
<sequence>MNSSRKRLIIMMEIAMMVAIAAILDYFTILKFWIQGGSISLAMVPLFLIAFRRGWKAGVIAGILFGFVNMTIQPFIVHWFQALLDYPIAFGLVGLAGLFTVNAKQTVLKRSLFIIAGIFLGGMLRLAAHFTAGVVWFGEYAPEGTPVAVYSFVYNWSYMFPTMLLASAILLLLSNASKRLIQPEQKAA</sequence>
<dbReference type="AlphaFoldDB" id="A0A1D7QW44"/>
<feature type="transmembrane region" description="Helical" evidence="1">
    <location>
        <begin position="158"/>
        <end position="176"/>
    </location>
</feature>
<keyword evidence="1" id="KW-1133">Transmembrane helix</keyword>
<feature type="transmembrane region" description="Helical" evidence="1">
    <location>
        <begin position="33"/>
        <end position="51"/>
    </location>
</feature>
<keyword evidence="1" id="KW-0812">Transmembrane</keyword>
<accession>A0A1D7QW44</accession>
<name>A0A1D7QW44_9BACI</name>
<keyword evidence="3" id="KW-1185">Reference proteome</keyword>
<reference evidence="2 3" key="1">
    <citation type="submission" date="2015-08" db="EMBL/GenBank/DDBJ databases">
        <title>The complete genome sequence of Bacillus beveridgei MLTeJB.</title>
        <authorList>
            <person name="Hanson T.E."/>
            <person name="Mesa C."/>
            <person name="Basesman S.M."/>
            <person name="Oremland R.S."/>
        </authorList>
    </citation>
    <scope>NUCLEOTIDE SEQUENCE [LARGE SCALE GENOMIC DNA]</scope>
    <source>
        <strain evidence="2 3">MLTeJB</strain>
    </source>
</reference>
<gene>
    <name evidence="2" type="primary">thiT</name>
    <name evidence="2" type="ORF">BBEV_1872</name>
</gene>